<dbReference type="STRING" id="1192034.CAP_4108"/>
<keyword evidence="5 7" id="KW-1133">Transmembrane helix</keyword>
<dbReference type="Pfam" id="PF01694">
    <property type="entry name" value="Rhomboid"/>
    <property type="match status" value="1"/>
</dbReference>
<organism evidence="9 10">
    <name type="scientific">Chondromyces apiculatus DSM 436</name>
    <dbReference type="NCBI Taxonomy" id="1192034"/>
    <lineage>
        <taxon>Bacteria</taxon>
        <taxon>Pseudomonadati</taxon>
        <taxon>Myxococcota</taxon>
        <taxon>Polyangia</taxon>
        <taxon>Polyangiales</taxon>
        <taxon>Polyangiaceae</taxon>
        <taxon>Chondromyces</taxon>
    </lineage>
</organism>
<evidence type="ECO:0000256" key="5">
    <source>
        <dbReference type="ARBA" id="ARBA00022989"/>
    </source>
</evidence>
<dbReference type="OrthoDB" id="9813074at2"/>
<dbReference type="InterPro" id="IPR035952">
    <property type="entry name" value="Rhomboid-like_sf"/>
</dbReference>
<evidence type="ECO:0000259" key="8">
    <source>
        <dbReference type="Pfam" id="PF01694"/>
    </source>
</evidence>
<feature type="transmembrane region" description="Helical" evidence="7">
    <location>
        <begin position="284"/>
        <end position="304"/>
    </location>
</feature>
<feature type="transmembrane region" description="Helical" evidence="7">
    <location>
        <begin position="260"/>
        <end position="277"/>
    </location>
</feature>
<dbReference type="AlphaFoldDB" id="A0A017TH43"/>
<evidence type="ECO:0000256" key="7">
    <source>
        <dbReference type="SAM" id="Phobius"/>
    </source>
</evidence>
<reference evidence="9 10" key="1">
    <citation type="submission" date="2013-05" db="EMBL/GenBank/DDBJ databases">
        <title>Genome assembly of Chondromyces apiculatus DSM 436.</title>
        <authorList>
            <person name="Sharma G."/>
            <person name="Khatri I."/>
            <person name="Kaur C."/>
            <person name="Mayilraj S."/>
            <person name="Subramanian S."/>
        </authorList>
    </citation>
    <scope>NUCLEOTIDE SEQUENCE [LARGE SCALE GENOMIC DNA]</scope>
    <source>
        <strain evidence="9 10">DSM 436</strain>
    </source>
</reference>
<dbReference type="InterPro" id="IPR050925">
    <property type="entry name" value="Rhomboid_protease_S54"/>
</dbReference>
<dbReference type="EMBL" id="ASRX01000003">
    <property type="protein sequence ID" value="EYF08578.1"/>
    <property type="molecule type" value="Genomic_DNA"/>
</dbReference>
<dbReference type="RefSeq" id="WP_052373994.1">
    <property type="nucleotide sequence ID" value="NZ_ASRX01000003.1"/>
</dbReference>
<dbReference type="Proteomes" id="UP000019678">
    <property type="component" value="Unassembled WGS sequence"/>
</dbReference>
<dbReference type="GO" id="GO:0004252">
    <property type="term" value="F:serine-type endopeptidase activity"/>
    <property type="evidence" value="ECO:0007669"/>
    <property type="project" value="InterPro"/>
</dbReference>
<evidence type="ECO:0000256" key="3">
    <source>
        <dbReference type="ARBA" id="ARBA00022692"/>
    </source>
</evidence>
<dbReference type="SUPFAM" id="SSF144091">
    <property type="entry name" value="Rhomboid-like"/>
    <property type="match status" value="1"/>
</dbReference>
<evidence type="ECO:0000256" key="6">
    <source>
        <dbReference type="ARBA" id="ARBA00023136"/>
    </source>
</evidence>
<evidence type="ECO:0000313" key="9">
    <source>
        <dbReference type="EMBL" id="EYF08578.1"/>
    </source>
</evidence>
<dbReference type="InterPro" id="IPR022764">
    <property type="entry name" value="Peptidase_S54_rhomboid_dom"/>
</dbReference>
<feature type="transmembrane region" description="Helical" evidence="7">
    <location>
        <begin position="367"/>
        <end position="387"/>
    </location>
</feature>
<keyword evidence="4" id="KW-0378">Hydrolase</keyword>
<dbReference type="eggNOG" id="COG0705">
    <property type="taxonomic scope" value="Bacteria"/>
</dbReference>
<keyword evidence="6 7" id="KW-0472">Membrane</keyword>
<evidence type="ECO:0000313" key="10">
    <source>
        <dbReference type="Proteomes" id="UP000019678"/>
    </source>
</evidence>
<protein>
    <recommendedName>
        <fullName evidence="8">Peptidase S54 rhomboid domain-containing protein</fullName>
    </recommendedName>
</protein>
<evidence type="ECO:0000256" key="2">
    <source>
        <dbReference type="ARBA" id="ARBA00009045"/>
    </source>
</evidence>
<accession>A0A017TH43</accession>
<dbReference type="Gene3D" id="1.20.1540.10">
    <property type="entry name" value="Rhomboid-like"/>
    <property type="match status" value="1"/>
</dbReference>
<comment type="similarity">
    <text evidence="2">Belongs to the peptidase S54 family.</text>
</comment>
<keyword evidence="10" id="KW-1185">Reference proteome</keyword>
<feature type="domain" description="Peptidase S54 rhomboid" evidence="8">
    <location>
        <begin position="245"/>
        <end position="384"/>
    </location>
</feature>
<feature type="transmembrane region" description="Helical" evidence="7">
    <location>
        <begin position="399"/>
        <end position="419"/>
    </location>
</feature>
<dbReference type="PANTHER" id="PTHR43731:SF14">
    <property type="entry name" value="PRESENILIN-ASSOCIATED RHOMBOID-LIKE PROTEIN, MITOCHONDRIAL"/>
    <property type="match status" value="1"/>
</dbReference>
<proteinExistence type="inferred from homology"/>
<feature type="transmembrane region" description="Helical" evidence="7">
    <location>
        <begin position="184"/>
        <end position="205"/>
    </location>
</feature>
<dbReference type="GO" id="GO:0016020">
    <property type="term" value="C:membrane"/>
    <property type="evidence" value="ECO:0007669"/>
    <property type="project" value="UniProtKB-SubCell"/>
</dbReference>
<gene>
    <name evidence="9" type="ORF">CAP_4108</name>
</gene>
<comment type="subcellular location">
    <subcellularLocation>
        <location evidence="1">Membrane</location>
        <topology evidence="1">Multi-pass membrane protein</topology>
    </subcellularLocation>
</comment>
<comment type="caution">
    <text evidence="9">The sequence shown here is derived from an EMBL/GenBank/DDBJ whole genome shotgun (WGS) entry which is preliminary data.</text>
</comment>
<evidence type="ECO:0000256" key="1">
    <source>
        <dbReference type="ARBA" id="ARBA00004141"/>
    </source>
</evidence>
<keyword evidence="3 7" id="KW-0812">Transmembrane</keyword>
<dbReference type="PANTHER" id="PTHR43731">
    <property type="entry name" value="RHOMBOID PROTEASE"/>
    <property type="match status" value="1"/>
</dbReference>
<sequence length="541" mass="57071">MEPFASYLARHHIVERGFTPSAPIEAEPLARACDILLTYSDGMSFGMVCIVDAEDDDDRCWPEDFGQDRLIEIGKTCLKYTGHMNGTKLPVGIQIIEIRKSITDDDHARLKPLHRLPGLAKVGITALVAAPSTAEAWSSTAIQFFATRRLRALMKGPREDLTLTPAALAPDASADASADAQKPLLTYAILGTLGLVFLGQLAFAVPVGPPGSASAAATAQGLLGSSVPTLIALGGLSQPLATGAGEWHRLLTATLLHGDLFHLALNGVALYIGGAMLELFVGRAWLLPLLLVGALGGSFASLAWNADAAISVGASGAIMGLLASALVSTLRLPPRERSQATIPLVQMLVPSLIPLAVHRTAGKVDFAAHLGGAIAGALAGALLLAIWPKTRPHPRFQNAALGVSIACVLLYAGALYQAAELRPTYEAALTAAIIPSDDLPTIESRSTETLLSTYPHDPRTHFLAASRAATSGDLPTAEQHLRRGLDERGVLQVYFPDRQLEARMRALLATVLSEQGRPNDAAEAARPVCDVNLPTLAPFCR</sequence>
<name>A0A017TH43_9BACT</name>
<evidence type="ECO:0000256" key="4">
    <source>
        <dbReference type="ARBA" id="ARBA00022801"/>
    </source>
</evidence>
<feature type="transmembrane region" description="Helical" evidence="7">
    <location>
        <begin position="310"/>
        <end position="330"/>
    </location>
</feature>